<evidence type="ECO:0000256" key="2">
    <source>
        <dbReference type="ARBA" id="ARBA00022679"/>
    </source>
</evidence>
<feature type="domain" description="Protein kinase" evidence="6">
    <location>
        <begin position="1"/>
        <end position="69"/>
    </location>
</feature>
<evidence type="ECO:0000313" key="7">
    <source>
        <dbReference type="EMBL" id="GFH32107.1"/>
    </source>
</evidence>
<dbReference type="Proteomes" id="UP000485058">
    <property type="component" value="Unassembled WGS sequence"/>
</dbReference>
<evidence type="ECO:0000256" key="4">
    <source>
        <dbReference type="ARBA" id="ARBA00022777"/>
    </source>
</evidence>
<evidence type="ECO:0000313" key="8">
    <source>
        <dbReference type="Proteomes" id="UP000485058"/>
    </source>
</evidence>
<evidence type="ECO:0000259" key="6">
    <source>
        <dbReference type="PROSITE" id="PS50011"/>
    </source>
</evidence>
<dbReference type="PANTHER" id="PTHR24349">
    <property type="entry name" value="SERINE/THREONINE-PROTEIN KINASE"/>
    <property type="match status" value="1"/>
</dbReference>
<dbReference type="SUPFAM" id="SSF56112">
    <property type="entry name" value="Protein kinase-like (PK-like)"/>
    <property type="match status" value="1"/>
</dbReference>
<reference evidence="7 8" key="1">
    <citation type="submission" date="2020-02" db="EMBL/GenBank/DDBJ databases">
        <title>Draft genome sequence of Haematococcus lacustris strain NIES-144.</title>
        <authorList>
            <person name="Morimoto D."/>
            <person name="Nakagawa S."/>
            <person name="Yoshida T."/>
            <person name="Sawayama S."/>
        </authorList>
    </citation>
    <scope>NUCLEOTIDE SEQUENCE [LARGE SCALE GENOMIC DNA]</scope>
    <source>
        <strain evidence="7 8">NIES-144</strain>
    </source>
</reference>
<organism evidence="7 8">
    <name type="scientific">Haematococcus lacustris</name>
    <name type="common">Green alga</name>
    <name type="synonym">Haematococcus pluvialis</name>
    <dbReference type="NCBI Taxonomy" id="44745"/>
    <lineage>
        <taxon>Eukaryota</taxon>
        <taxon>Viridiplantae</taxon>
        <taxon>Chlorophyta</taxon>
        <taxon>core chlorophytes</taxon>
        <taxon>Chlorophyceae</taxon>
        <taxon>CS clade</taxon>
        <taxon>Chlamydomonadales</taxon>
        <taxon>Haematococcaceae</taxon>
        <taxon>Haematococcus</taxon>
    </lineage>
</organism>
<dbReference type="PROSITE" id="PS50011">
    <property type="entry name" value="PROTEIN_KINASE_DOM"/>
    <property type="match status" value="1"/>
</dbReference>
<dbReference type="GO" id="GO:0004674">
    <property type="term" value="F:protein serine/threonine kinase activity"/>
    <property type="evidence" value="ECO:0007669"/>
    <property type="project" value="UniProtKB-KW"/>
</dbReference>
<dbReference type="InterPro" id="IPR000719">
    <property type="entry name" value="Prot_kinase_dom"/>
</dbReference>
<keyword evidence="1" id="KW-0723">Serine/threonine-protein kinase</keyword>
<keyword evidence="2" id="KW-0808">Transferase</keyword>
<keyword evidence="8" id="KW-1185">Reference proteome</keyword>
<proteinExistence type="predicted"/>
<evidence type="ECO:0000256" key="1">
    <source>
        <dbReference type="ARBA" id="ARBA00022527"/>
    </source>
</evidence>
<protein>
    <recommendedName>
        <fullName evidence="6">Protein kinase domain-containing protein</fullName>
    </recommendedName>
</protein>
<dbReference type="InterPro" id="IPR050205">
    <property type="entry name" value="CDPK_Ser/Thr_kinases"/>
</dbReference>
<keyword evidence="5" id="KW-0067">ATP-binding</keyword>
<evidence type="ECO:0000256" key="3">
    <source>
        <dbReference type="ARBA" id="ARBA00022741"/>
    </source>
</evidence>
<accession>A0A6A0AJS1</accession>
<dbReference type="Pfam" id="PF00069">
    <property type="entry name" value="Pkinase"/>
    <property type="match status" value="1"/>
</dbReference>
<name>A0A6A0AJS1_HAELA</name>
<dbReference type="Gene3D" id="1.10.510.10">
    <property type="entry name" value="Transferase(Phosphotransferase) domain 1"/>
    <property type="match status" value="1"/>
</dbReference>
<keyword evidence="3" id="KW-0547">Nucleotide-binding</keyword>
<gene>
    <name evidence="7" type="ORF">HaLaN_31271</name>
</gene>
<sequence>MELCRGGELLQRIGKHHYSERTVASYMRAVLRTLAQCHHHRILHRDVKPACRGPDLMPVQPAACTQSAP</sequence>
<dbReference type="EMBL" id="BLLF01006265">
    <property type="protein sequence ID" value="GFH32107.1"/>
    <property type="molecule type" value="Genomic_DNA"/>
</dbReference>
<dbReference type="AlphaFoldDB" id="A0A6A0AJS1"/>
<keyword evidence="4" id="KW-0418">Kinase</keyword>
<dbReference type="GO" id="GO:0005524">
    <property type="term" value="F:ATP binding"/>
    <property type="evidence" value="ECO:0007669"/>
    <property type="project" value="UniProtKB-KW"/>
</dbReference>
<evidence type="ECO:0000256" key="5">
    <source>
        <dbReference type="ARBA" id="ARBA00022840"/>
    </source>
</evidence>
<comment type="caution">
    <text evidence="7">The sequence shown here is derived from an EMBL/GenBank/DDBJ whole genome shotgun (WGS) entry which is preliminary data.</text>
</comment>
<dbReference type="InterPro" id="IPR011009">
    <property type="entry name" value="Kinase-like_dom_sf"/>
</dbReference>
<feature type="non-terminal residue" evidence="7">
    <location>
        <position position="1"/>
    </location>
</feature>